<name>A0A0R2EXP6_9LACO</name>
<organism evidence="1 2">
    <name type="scientific">Secundilactobacillus similis DSM 23365 = JCM 2765</name>
    <dbReference type="NCBI Taxonomy" id="1423804"/>
    <lineage>
        <taxon>Bacteria</taxon>
        <taxon>Bacillati</taxon>
        <taxon>Bacillota</taxon>
        <taxon>Bacilli</taxon>
        <taxon>Lactobacillales</taxon>
        <taxon>Lactobacillaceae</taxon>
        <taxon>Secundilactobacillus</taxon>
    </lineage>
</organism>
<protein>
    <submittedName>
        <fullName evidence="1">Uncharacterized protein</fullName>
    </submittedName>
</protein>
<proteinExistence type="predicted"/>
<keyword evidence="2" id="KW-1185">Reference proteome</keyword>
<evidence type="ECO:0000313" key="2">
    <source>
        <dbReference type="Proteomes" id="UP000051442"/>
    </source>
</evidence>
<dbReference type="Proteomes" id="UP000051442">
    <property type="component" value="Unassembled WGS sequence"/>
</dbReference>
<comment type="caution">
    <text evidence="1">The sequence shown here is derived from an EMBL/GenBank/DDBJ whole genome shotgun (WGS) entry which is preliminary data.</text>
</comment>
<dbReference type="AlphaFoldDB" id="A0A0R2EXP6"/>
<gene>
    <name evidence="1" type="ORF">FD14_GL001308</name>
</gene>
<reference evidence="1 2" key="1">
    <citation type="journal article" date="2015" name="Genome Announc.">
        <title>Expanding the biotechnology potential of lactobacilli through comparative genomics of 213 strains and associated genera.</title>
        <authorList>
            <person name="Sun Z."/>
            <person name="Harris H.M."/>
            <person name="McCann A."/>
            <person name="Guo C."/>
            <person name="Argimon S."/>
            <person name="Zhang W."/>
            <person name="Yang X."/>
            <person name="Jeffery I.B."/>
            <person name="Cooney J.C."/>
            <person name="Kagawa T.F."/>
            <person name="Liu W."/>
            <person name="Song Y."/>
            <person name="Salvetti E."/>
            <person name="Wrobel A."/>
            <person name="Rasinkangas P."/>
            <person name="Parkhill J."/>
            <person name="Rea M.C."/>
            <person name="O'Sullivan O."/>
            <person name="Ritari J."/>
            <person name="Douillard F.P."/>
            <person name="Paul Ross R."/>
            <person name="Yang R."/>
            <person name="Briner A.E."/>
            <person name="Felis G.E."/>
            <person name="de Vos W.M."/>
            <person name="Barrangou R."/>
            <person name="Klaenhammer T.R."/>
            <person name="Caufield P.W."/>
            <person name="Cui Y."/>
            <person name="Zhang H."/>
            <person name="O'Toole P.W."/>
        </authorList>
    </citation>
    <scope>NUCLEOTIDE SEQUENCE [LARGE SCALE GENOMIC DNA]</scope>
    <source>
        <strain evidence="1 2">DSM 23365</strain>
    </source>
</reference>
<dbReference type="STRING" id="1423804.FD14_GL001308"/>
<accession>A0A0R2EXP6</accession>
<dbReference type="PATRIC" id="fig|1423804.4.peg.1408"/>
<dbReference type="EMBL" id="AYZM01000125">
    <property type="protein sequence ID" value="KRN21184.1"/>
    <property type="molecule type" value="Genomic_DNA"/>
</dbReference>
<sequence length="72" mass="8330">MSFEEEHQRALDFLNDEAALAKMVQEIEDSPDADPQLKADLKGKTFNEYLMEKAEPLRKAWNEVAANYKGHY</sequence>
<evidence type="ECO:0000313" key="1">
    <source>
        <dbReference type="EMBL" id="KRN21184.1"/>
    </source>
</evidence>